<dbReference type="Pfam" id="PF23812">
    <property type="entry name" value="Phage_TAC_18"/>
    <property type="match status" value="1"/>
</dbReference>
<dbReference type="EMBL" id="JRQI01000004">
    <property type="protein sequence ID" value="KGK59569.1"/>
    <property type="molecule type" value="Genomic_DNA"/>
</dbReference>
<comment type="caution">
    <text evidence="2">The sequence shown here is derived from an EMBL/GenBank/DDBJ whole genome shotgun (WGS) entry which is preliminary data.</text>
</comment>
<proteinExistence type="predicted"/>
<feature type="region of interest" description="Disordered" evidence="1">
    <location>
        <begin position="1"/>
        <end position="23"/>
    </location>
</feature>
<dbReference type="Proteomes" id="UP000029879">
    <property type="component" value="Unassembled WGS sequence"/>
</dbReference>
<evidence type="ECO:0000313" key="2">
    <source>
        <dbReference type="EMBL" id="KGK59569.1"/>
    </source>
</evidence>
<accession>A0AB34PDR6</accession>
<evidence type="ECO:0000313" key="3">
    <source>
        <dbReference type="Proteomes" id="UP000029879"/>
    </source>
</evidence>
<protein>
    <submittedName>
        <fullName evidence="2">Uncharacterized protein</fullName>
    </submittedName>
</protein>
<gene>
    <name evidence="2" type="ORF">NC00_01200</name>
</gene>
<dbReference type="AlphaFoldDB" id="A0AB34PDR6"/>
<dbReference type="InterPro" id="IPR056919">
    <property type="entry name" value="Phage_TAC_18"/>
</dbReference>
<evidence type="ECO:0000256" key="1">
    <source>
        <dbReference type="SAM" id="MobiDB-lite"/>
    </source>
</evidence>
<feature type="compositionally biased region" description="Basic and acidic residues" evidence="1">
    <location>
        <begin position="1"/>
        <end position="10"/>
    </location>
</feature>
<sequence length="104" mass="11845">MPDAKGETRRARNARFEQPAPDVDMPEEAAHVWEWFWLLSGRRGSGPEALSYVELHAWQQLAGCDLVPHEVAMLMAMDDAYLRAVREEQAAARERPPEPSNTWS</sequence>
<organism evidence="2 3">
    <name type="scientific">Xanthomonas cannabis pv. phaseoli</name>
    <dbReference type="NCBI Taxonomy" id="1885902"/>
    <lineage>
        <taxon>Bacteria</taxon>
        <taxon>Pseudomonadati</taxon>
        <taxon>Pseudomonadota</taxon>
        <taxon>Gammaproteobacteria</taxon>
        <taxon>Lysobacterales</taxon>
        <taxon>Lysobacteraceae</taxon>
        <taxon>Xanthomonas</taxon>
    </lineage>
</organism>
<reference evidence="2 3" key="1">
    <citation type="submission" date="2014-10" db="EMBL/GenBank/DDBJ databases">
        <title>Genome sequence of a Xanthomonas strain that is pathogenic on beans.</title>
        <authorList>
            <person name="Aritua V."/>
            <person name="Sapp M."/>
            <person name="Harrison J."/>
            <person name="Smith J."/>
            <person name="Studholme D."/>
        </authorList>
    </citation>
    <scope>NUCLEOTIDE SEQUENCE [LARGE SCALE GENOMIC DNA]</scope>
    <source>
        <strain evidence="2 3">Nyagatare</strain>
    </source>
</reference>
<name>A0AB34PDR6_9XANT</name>